<feature type="region of interest" description="Disordered" evidence="1">
    <location>
        <begin position="1"/>
        <end position="21"/>
    </location>
</feature>
<dbReference type="EMBL" id="RBNI01013366">
    <property type="protein sequence ID" value="RUP33245.1"/>
    <property type="molecule type" value="Genomic_DNA"/>
</dbReference>
<evidence type="ECO:0000313" key="3">
    <source>
        <dbReference type="Proteomes" id="UP000268093"/>
    </source>
</evidence>
<accession>A0A433C3U9</accession>
<organism evidence="2 3">
    <name type="scientific">Jimgerdemannia flammicorona</name>
    <dbReference type="NCBI Taxonomy" id="994334"/>
    <lineage>
        <taxon>Eukaryota</taxon>
        <taxon>Fungi</taxon>
        <taxon>Fungi incertae sedis</taxon>
        <taxon>Mucoromycota</taxon>
        <taxon>Mucoromycotina</taxon>
        <taxon>Endogonomycetes</taxon>
        <taxon>Endogonales</taxon>
        <taxon>Endogonaceae</taxon>
        <taxon>Jimgerdemannia</taxon>
    </lineage>
</organism>
<proteinExistence type="predicted"/>
<comment type="caution">
    <text evidence="2">The sequence shown here is derived from an EMBL/GenBank/DDBJ whole genome shotgun (WGS) entry which is preliminary data.</text>
</comment>
<evidence type="ECO:0000256" key="1">
    <source>
        <dbReference type="SAM" id="MobiDB-lite"/>
    </source>
</evidence>
<protein>
    <submittedName>
        <fullName evidence="2">Uncharacterized protein</fullName>
    </submittedName>
</protein>
<feature type="non-terminal residue" evidence="2">
    <location>
        <position position="118"/>
    </location>
</feature>
<dbReference type="OrthoDB" id="10263782at2759"/>
<name>A0A433C3U9_9FUNG</name>
<dbReference type="Proteomes" id="UP000268093">
    <property type="component" value="Unassembled WGS sequence"/>
</dbReference>
<feature type="compositionally biased region" description="Polar residues" evidence="1">
    <location>
        <begin position="1"/>
        <end position="14"/>
    </location>
</feature>
<sequence length="118" mass="13135">MSTAVDALPQTTPTHVPRPTRATVALHPPTRSRYRGTEYEWTVCAPPVRFQRELARIFPERDPGKMHVVPMVQRCNNDLIGVGAQVDVEKDEMLERVSLGGGWGRVRGGRDADELESG</sequence>
<keyword evidence="3" id="KW-1185">Reference proteome</keyword>
<evidence type="ECO:0000313" key="2">
    <source>
        <dbReference type="EMBL" id="RUP33245.1"/>
    </source>
</evidence>
<gene>
    <name evidence="2" type="ORF">BC936DRAFT_138564</name>
</gene>
<reference evidence="2 3" key="1">
    <citation type="journal article" date="2018" name="New Phytol.">
        <title>Phylogenomics of Endogonaceae and evolution of mycorrhizas within Mucoromycota.</title>
        <authorList>
            <person name="Chang Y."/>
            <person name="Desiro A."/>
            <person name="Na H."/>
            <person name="Sandor L."/>
            <person name="Lipzen A."/>
            <person name="Clum A."/>
            <person name="Barry K."/>
            <person name="Grigoriev I.V."/>
            <person name="Martin F.M."/>
            <person name="Stajich J.E."/>
            <person name="Smith M.E."/>
            <person name="Bonito G."/>
            <person name="Spatafora J.W."/>
        </authorList>
    </citation>
    <scope>NUCLEOTIDE SEQUENCE [LARGE SCALE GENOMIC DNA]</scope>
    <source>
        <strain evidence="2 3">GMNB39</strain>
    </source>
</reference>
<dbReference type="AlphaFoldDB" id="A0A433C3U9"/>